<evidence type="ECO:0000313" key="3">
    <source>
        <dbReference type="EMBL" id="SHL70537.1"/>
    </source>
</evidence>
<dbReference type="SUPFAM" id="SSF141571">
    <property type="entry name" value="Pentapeptide repeat-like"/>
    <property type="match status" value="2"/>
</dbReference>
<dbReference type="OrthoDB" id="1677243at2"/>
<protein>
    <submittedName>
        <fullName evidence="3">Pentapeptide repeat-containing protein</fullName>
    </submittedName>
</protein>
<feature type="coiled-coil region" evidence="1">
    <location>
        <begin position="19"/>
        <end position="57"/>
    </location>
</feature>
<evidence type="ECO:0000259" key="2">
    <source>
        <dbReference type="Pfam" id="PF23894"/>
    </source>
</evidence>
<dbReference type="STRING" id="1121322.SAMN02745136_05514"/>
<accession>A0A1M7CTQ7</accession>
<dbReference type="Pfam" id="PF23894">
    <property type="entry name" value="LD_SV2"/>
    <property type="match status" value="1"/>
</dbReference>
<dbReference type="PANTHER" id="PTHR42999">
    <property type="entry name" value="ANTIBIOTIC RESISTANCE PROTEIN MCBG"/>
    <property type="match status" value="1"/>
</dbReference>
<dbReference type="Proteomes" id="UP000184386">
    <property type="component" value="Unassembled WGS sequence"/>
</dbReference>
<dbReference type="InterPro" id="IPR055415">
    <property type="entry name" value="LD_SV2"/>
</dbReference>
<dbReference type="PANTHER" id="PTHR42999:SF1">
    <property type="entry name" value="PENTAPEPTIDE REPEAT-CONTAINING PROTEIN"/>
    <property type="match status" value="1"/>
</dbReference>
<dbReference type="Gene3D" id="2.160.20.80">
    <property type="entry name" value="E3 ubiquitin-protein ligase SopA"/>
    <property type="match status" value="2"/>
</dbReference>
<evidence type="ECO:0000313" key="4">
    <source>
        <dbReference type="Proteomes" id="UP000184386"/>
    </source>
</evidence>
<dbReference type="AlphaFoldDB" id="A0A1M7CTQ7"/>
<dbReference type="InterPro" id="IPR052949">
    <property type="entry name" value="PA_immunity-related"/>
</dbReference>
<keyword evidence="4" id="KW-1185">Reference proteome</keyword>
<sequence>MADSCTTMFEETFYPRAFLKLADKTIEAFEEQQEEIIKEWKDGIKNYLSELEGLQKEKLAPEVSELHFSFLYTSLLSGEPKFRIDTYGEGGRLSSESILTEEISAPWLGVYFEEFRQELEEYTVRESIRRFIRPAELEVLKLRAVRSLLYYFSSRFRYIAPDILDFRELAKIKKEDSFVIQMGEYMDWQKTLYALLPEVDIFNCDRNTLLSFRRFSAIYYQDKVFSGLKVDNARFLDCTFKDTVIENCRLNDSMFAGCVFENTVFRNTEMAGCLFLDCTIKNSVWEQVEFLAEDLKAEMSENYEPTLENYEPTSENYELTAEHYEPTAENYELTAEYYEPAEFYRCSLEDCRFIGCGLSECSVGDCDLEKVVIKDSRTENSGFLEQEGILWADLQEE</sequence>
<keyword evidence="1" id="KW-0175">Coiled coil</keyword>
<organism evidence="3 4">
    <name type="scientific">Anaerocolumna jejuensis DSM 15929</name>
    <dbReference type="NCBI Taxonomy" id="1121322"/>
    <lineage>
        <taxon>Bacteria</taxon>
        <taxon>Bacillati</taxon>
        <taxon>Bacillota</taxon>
        <taxon>Clostridia</taxon>
        <taxon>Lachnospirales</taxon>
        <taxon>Lachnospiraceae</taxon>
        <taxon>Anaerocolumna</taxon>
    </lineage>
</organism>
<gene>
    <name evidence="3" type="ORF">SAMN02745136_05514</name>
</gene>
<name>A0A1M7CTQ7_9FIRM</name>
<evidence type="ECO:0000256" key="1">
    <source>
        <dbReference type="SAM" id="Coils"/>
    </source>
</evidence>
<dbReference type="EMBL" id="FRAC01000046">
    <property type="protein sequence ID" value="SHL70537.1"/>
    <property type="molecule type" value="Genomic_DNA"/>
</dbReference>
<reference evidence="3 4" key="1">
    <citation type="submission" date="2016-11" db="EMBL/GenBank/DDBJ databases">
        <authorList>
            <person name="Jaros S."/>
            <person name="Januszkiewicz K."/>
            <person name="Wedrychowicz H."/>
        </authorList>
    </citation>
    <scope>NUCLEOTIDE SEQUENCE [LARGE SCALE GENOMIC DNA]</scope>
    <source>
        <strain evidence="3 4">DSM 15929</strain>
    </source>
</reference>
<feature type="domain" description="SV2A/B/C luminal" evidence="2">
    <location>
        <begin position="219"/>
        <end position="284"/>
    </location>
</feature>
<proteinExistence type="predicted"/>
<dbReference type="RefSeq" id="WP_073280407.1">
    <property type="nucleotide sequence ID" value="NZ_FRAC01000046.1"/>
</dbReference>